<feature type="region of interest" description="Disordered" evidence="1">
    <location>
        <begin position="99"/>
        <end position="124"/>
    </location>
</feature>
<protein>
    <submittedName>
        <fullName evidence="2">Ras and Rab interactor 1</fullName>
    </submittedName>
</protein>
<proteinExistence type="predicted"/>
<name>A0A2I2ZK77_GORGO</name>
<sequence>MESPGESGAGSPGAPSPSSFTTGHLAREKPAQDPLYDVPNASAPPPSSLSGSQQWLHLQDPGRAPRGLDCHPEPALCHQVPSDPAQHFWPLPVQGAGLPPPAPWGPGPQAAHHWLPRLPPGGVA</sequence>
<evidence type="ECO:0000313" key="2">
    <source>
        <dbReference type="Ensembl" id="ENSGGOP00000047673.1"/>
    </source>
</evidence>
<dbReference type="Bgee" id="ENSGGOG00000010504">
    <property type="expression patterns" value="Expressed in heart and 5 other cell types or tissues"/>
</dbReference>
<dbReference type="Ensembl" id="ENSGGOT00000057377.1">
    <property type="protein sequence ID" value="ENSGGOP00000047673.1"/>
    <property type="gene ID" value="ENSGGOG00000010504.3"/>
</dbReference>
<dbReference type="AlphaFoldDB" id="A0A2I2ZK77"/>
<feature type="region of interest" description="Disordered" evidence="1">
    <location>
        <begin position="1"/>
        <end position="81"/>
    </location>
</feature>
<evidence type="ECO:0000313" key="3">
    <source>
        <dbReference type="Proteomes" id="UP000001519"/>
    </source>
</evidence>
<dbReference type="EMBL" id="CABD030079795">
    <property type="status" value="NOT_ANNOTATED_CDS"/>
    <property type="molecule type" value="Genomic_DNA"/>
</dbReference>
<reference evidence="2" key="4">
    <citation type="submission" date="2025-09" db="UniProtKB">
        <authorList>
            <consortium name="Ensembl"/>
        </authorList>
    </citation>
    <scope>IDENTIFICATION</scope>
</reference>
<organism evidence="2 3">
    <name type="scientific">Gorilla gorilla gorilla</name>
    <name type="common">Western lowland gorilla</name>
    <dbReference type="NCBI Taxonomy" id="9595"/>
    <lineage>
        <taxon>Eukaryota</taxon>
        <taxon>Metazoa</taxon>
        <taxon>Chordata</taxon>
        <taxon>Craniata</taxon>
        <taxon>Vertebrata</taxon>
        <taxon>Euteleostomi</taxon>
        <taxon>Mammalia</taxon>
        <taxon>Eutheria</taxon>
        <taxon>Euarchontoglires</taxon>
        <taxon>Primates</taxon>
        <taxon>Haplorrhini</taxon>
        <taxon>Catarrhini</taxon>
        <taxon>Hominidae</taxon>
        <taxon>Gorilla</taxon>
    </lineage>
</organism>
<dbReference type="Proteomes" id="UP000001519">
    <property type="component" value="Chromosome 11"/>
</dbReference>
<reference evidence="3" key="1">
    <citation type="submission" date="2011-05" db="EMBL/GenBank/DDBJ databases">
        <title>Insights into the evolution of the great apes provided by the gorilla genome.</title>
        <authorList>
            <person name="Scally A."/>
        </authorList>
    </citation>
    <scope>NUCLEOTIDE SEQUENCE [LARGE SCALE GENOMIC DNA]</scope>
</reference>
<reference evidence="2 3" key="2">
    <citation type="journal article" date="2012" name="Nature">
        <title>Insights into hominid evolution from the gorilla genome sequence.</title>
        <authorList>
            <person name="Scally A."/>
            <person name="Dutheil J.Y."/>
            <person name="Hillier L.W."/>
            <person name="Jordan G.E."/>
            <person name="Goodhead I."/>
            <person name="Herrero J."/>
            <person name="Hobolth A."/>
            <person name="Lappalainen T."/>
            <person name="Mailund T."/>
            <person name="Marques-Bonet T."/>
            <person name="McCarthy S."/>
            <person name="Montgomery S.H."/>
            <person name="Schwalie P.C."/>
            <person name="Tang Y.A."/>
            <person name="Ward M.C."/>
            <person name="Xue Y."/>
            <person name="Yngvadottir B."/>
            <person name="Alkan C."/>
            <person name="Andersen L.N."/>
            <person name="Ayub Q."/>
            <person name="Ball E.V."/>
            <person name="Beal K."/>
            <person name="Bradley B.J."/>
            <person name="Chen Y."/>
            <person name="Clee C.M."/>
            <person name="Fitzgerald S."/>
            <person name="Graves T.A."/>
            <person name="Gu Y."/>
            <person name="Heath P."/>
            <person name="Heger A."/>
            <person name="Karakoc E."/>
            <person name="Kolb-Kokocinski A."/>
            <person name="Laird G.K."/>
            <person name="Lunter G."/>
            <person name="Meader S."/>
            <person name="Mort M."/>
            <person name="Mullikin J.C."/>
            <person name="Munch K."/>
            <person name="O'Connor T.D."/>
            <person name="Phillips A.D."/>
            <person name="Prado-Martinez J."/>
            <person name="Rogers A.S."/>
            <person name="Sajjadian S."/>
            <person name="Schmidt D."/>
            <person name="Shaw K."/>
            <person name="Simpson J.T."/>
            <person name="Stenson P.D."/>
            <person name="Turner D.J."/>
            <person name="Vigilant L."/>
            <person name="Vilella A.J."/>
            <person name="Whitener W."/>
            <person name="Zhu B."/>
            <person name="Cooper D.N."/>
            <person name="de Jong P."/>
            <person name="Dermitzakis E.T."/>
            <person name="Eichler E.E."/>
            <person name="Flicek P."/>
            <person name="Goldman N."/>
            <person name="Mundy N.I."/>
            <person name="Ning Z."/>
            <person name="Odom D.T."/>
            <person name="Ponting C.P."/>
            <person name="Quail M.A."/>
            <person name="Ryder O.A."/>
            <person name="Searle S.M."/>
            <person name="Warren W.C."/>
            <person name="Wilson R.K."/>
            <person name="Schierup M.H."/>
            <person name="Rogers J."/>
            <person name="Tyler-Smith C."/>
            <person name="Durbin R."/>
        </authorList>
    </citation>
    <scope>NUCLEOTIDE SEQUENCE [LARGE SCALE GENOMIC DNA]</scope>
</reference>
<reference evidence="2" key="3">
    <citation type="submission" date="2025-08" db="UniProtKB">
        <authorList>
            <consortium name="Ensembl"/>
        </authorList>
    </citation>
    <scope>IDENTIFICATION</scope>
</reference>
<keyword evidence="3" id="KW-1185">Reference proteome</keyword>
<gene>
    <name evidence="2" type="primary">RIN1</name>
</gene>
<accession>A0A2I2ZK77</accession>
<evidence type="ECO:0000256" key="1">
    <source>
        <dbReference type="SAM" id="MobiDB-lite"/>
    </source>
</evidence>
<dbReference type="GeneTree" id="ENSGT00940000161834"/>